<proteinExistence type="predicted"/>
<accession>A0A8H4VJT9</accession>
<gene>
    <name evidence="1" type="ORF">G7Y89_g15614</name>
</gene>
<comment type="caution">
    <text evidence="1">The sequence shown here is derived from an EMBL/GenBank/DDBJ whole genome shotgun (WGS) entry which is preliminary data.</text>
</comment>
<sequence>MLVECHGFTISKQDIIKKIESLLNTLVKKKVLFKGKWRKAEPASFKTLLYLVDTHMRVGLTEGVHSWDAYLSRQLSIEKSTLYKDIECLCFKDLSVQFLGSDDTKGIIMNVCLRFVKGYKVGAVAAKFWPEPKAHAIQRTDKAIQ</sequence>
<name>A0A8H4VJT9_9HELO</name>
<dbReference type="Proteomes" id="UP000566819">
    <property type="component" value="Unassembled WGS sequence"/>
</dbReference>
<evidence type="ECO:0000313" key="1">
    <source>
        <dbReference type="EMBL" id="KAF4612463.1"/>
    </source>
</evidence>
<dbReference type="AlphaFoldDB" id="A0A8H4VJT9"/>
<organism evidence="1 2">
    <name type="scientific">Cudoniella acicularis</name>
    <dbReference type="NCBI Taxonomy" id="354080"/>
    <lineage>
        <taxon>Eukaryota</taxon>
        <taxon>Fungi</taxon>
        <taxon>Dikarya</taxon>
        <taxon>Ascomycota</taxon>
        <taxon>Pezizomycotina</taxon>
        <taxon>Leotiomycetes</taxon>
        <taxon>Helotiales</taxon>
        <taxon>Tricladiaceae</taxon>
        <taxon>Cudoniella</taxon>
    </lineage>
</organism>
<evidence type="ECO:0000313" key="2">
    <source>
        <dbReference type="Proteomes" id="UP000566819"/>
    </source>
</evidence>
<protein>
    <submittedName>
        <fullName evidence="1">Uncharacterized protein</fullName>
    </submittedName>
</protein>
<keyword evidence="2" id="KW-1185">Reference proteome</keyword>
<dbReference type="EMBL" id="JAAMPI010002537">
    <property type="protein sequence ID" value="KAF4612463.1"/>
    <property type="molecule type" value="Genomic_DNA"/>
</dbReference>
<reference evidence="1 2" key="1">
    <citation type="submission" date="2020-03" db="EMBL/GenBank/DDBJ databases">
        <title>Draft Genome Sequence of Cudoniella acicularis.</title>
        <authorList>
            <person name="Buettner E."/>
            <person name="Kellner H."/>
        </authorList>
    </citation>
    <scope>NUCLEOTIDE SEQUENCE [LARGE SCALE GENOMIC DNA]</scope>
    <source>
        <strain evidence="1 2">DSM 108380</strain>
    </source>
</reference>